<name>A0A1N7KGI8_9FLAO</name>
<gene>
    <name evidence="1" type="ORF">SAMN05421768_11218</name>
</gene>
<dbReference type="Proteomes" id="UP000186106">
    <property type="component" value="Unassembled WGS sequence"/>
</dbReference>
<accession>A0A1N7KGI8</accession>
<dbReference type="OrthoDB" id="1264964at2"/>
<proteinExistence type="predicted"/>
<evidence type="ECO:0000313" key="1">
    <source>
        <dbReference type="EMBL" id="SIS60695.1"/>
    </source>
</evidence>
<reference evidence="1 2" key="1">
    <citation type="submission" date="2017-01" db="EMBL/GenBank/DDBJ databases">
        <authorList>
            <person name="Mah S.A."/>
            <person name="Swanson W.J."/>
            <person name="Moy G.W."/>
            <person name="Vacquier V.D."/>
        </authorList>
    </citation>
    <scope>NUCLEOTIDE SEQUENCE [LARGE SCALE GENOMIC DNA]</scope>
    <source>
        <strain evidence="1 2">DSM 16927</strain>
    </source>
</reference>
<evidence type="ECO:0000313" key="2">
    <source>
        <dbReference type="Proteomes" id="UP000186106"/>
    </source>
</evidence>
<dbReference type="STRING" id="112234.SAMN05421768_11218"/>
<protein>
    <submittedName>
        <fullName evidence="1">Uncharacterized protein</fullName>
    </submittedName>
</protein>
<dbReference type="AlphaFoldDB" id="A0A1N7KGI8"/>
<sequence>MITPELFLICKVKKISELEVFSNGMKKRTIEVLALHRRKSEVFEISFYNKYISQIENLNKSAIYKIACILRSEVYQDKETEKKTYFTHLVGVYVIRIGNT</sequence>
<organism evidence="1 2">
    <name type="scientific">Chryseobacterium joostei</name>
    <dbReference type="NCBI Taxonomy" id="112234"/>
    <lineage>
        <taxon>Bacteria</taxon>
        <taxon>Pseudomonadati</taxon>
        <taxon>Bacteroidota</taxon>
        <taxon>Flavobacteriia</taxon>
        <taxon>Flavobacteriales</taxon>
        <taxon>Weeksellaceae</taxon>
        <taxon>Chryseobacterium group</taxon>
        <taxon>Chryseobacterium</taxon>
    </lineage>
</organism>
<dbReference type="RefSeq" id="WP_123867548.1">
    <property type="nucleotide sequence ID" value="NZ_CP033927.1"/>
</dbReference>
<dbReference type="EMBL" id="FTNZ01000012">
    <property type="protein sequence ID" value="SIS60695.1"/>
    <property type="molecule type" value="Genomic_DNA"/>
</dbReference>